<gene>
    <name evidence="2" type="ORF">HMPREF0058_0822</name>
</gene>
<keyword evidence="3" id="KW-1185">Reference proteome</keyword>
<dbReference type="Gene3D" id="3.90.245.10">
    <property type="entry name" value="Ribonucleoside hydrolase-like"/>
    <property type="match status" value="1"/>
</dbReference>
<evidence type="ECO:0000313" key="3">
    <source>
        <dbReference type="Proteomes" id="UP000004778"/>
    </source>
</evidence>
<keyword evidence="2" id="KW-0378">Hydrolase</keyword>
<dbReference type="eggNOG" id="COG1957">
    <property type="taxonomic scope" value="Bacteria"/>
</dbReference>
<reference evidence="2 3" key="1">
    <citation type="submission" date="2009-01" db="EMBL/GenBank/DDBJ databases">
        <authorList>
            <person name="Qin X."/>
            <person name="Bachman B."/>
            <person name="Battles P."/>
            <person name="Bell A."/>
            <person name="Bess C."/>
            <person name="Bickham C."/>
            <person name="Chaboub L."/>
            <person name="Chen D."/>
            <person name="Coyle M."/>
            <person name="Deiros D.R."/>
            <person name="Dinh H."/>
            <person name="Forbes L."/>
            <person name="Fowler G."/>
            <person name="Francisco L."/>
            <person name="Fu Q."/>
            <person name="Gubbala S."/>
            <person name="Hale W."/>
            <person name="Han Y."/>
            <person name="Hemphill L."/>
            <person name="Highlander S.K."/>
            <person name="Hirani K."/>
            <person name="Hogues M."/>
            <person name="Jackson L."/>
            <person name="Jakkamsetti A."/>
            <person name="Javaid M."/>
            <person name="Jiang H."/>
            <person name="Korchina V."/>
            <person name="Kovar C."/>
            <person name="Lara F."/>
            <person name="Lee S."/>
            <person name="Mata R."/>
            <person name="Mathew T."/>
            <person name="Moen C."/>
            <person name="Morales K."/>
            <person name="Munidasa M."/>
            <person name="Nazareth L."/>
            <person name="Ngo R."/>
            <person name="Nguyen L."/>
            <person name="Okwuonu G."/>
            <person name="Ongeri F."/>
            <person name="Patil S."/>
            <person name="Petrosino J."/>
            <person name="Pham C."/>
            <person name="Pham P."/>
            <person name="Pu L.-L."/>
            <person name="Puazo M."/>
            <person name="Raj R."/>
            <person name="Reid J."/>
            <person name="Rouhana J."/>
            <person name="Saada N."/>
            <person name="Shang Y."/>
            <person name="Simmons D."/>
            <person name="Thornton R."/>
            <person name="Warren J."/>
            <person name="Weissenberger G."/>
            <person name="Zhang J."/>
            <person name="Zhang L."/>
            <person name="Zhou C."/>
            <person name="Zhu D."/>
            <person name="Muzny D."/>
            <person name="Worley K."/>
            <person name="Gibbs R."/>
        </authorList>
    </citation>
    <scope>NUCLEOTIDE SEQUENCE [LARGE SCALE GENOMIC DNA]</scope>
    <source>
        <strain evidence="2 3">DSM 15434</strain>
    </source>
</reference>
<evidence type="ECO:0000313" key="2">
    <source>
        <dbReference type="EMBL" id="EEH66348.1"/>
    </source>
</evidence>
<feature type="domain" description="Inosine/uridine-preferring nucleoside hydrolase" evidence="1">
    <location>
        <begin position="27"/>
        <end position="271"/>
    </location>
</feature>
<name>C0W4L4_9ACTO</name>
<dbReference type="RefSeq" id="WP_006547789.1">
    <property type="nucleotide sequence ID" value="NZ_DS999574.1"/>
</dbReference>
<protein>
    <submittedName>
        <fullName evidence="2">Inosine-uridine preferring nucleoside hydrolase</fullName>
    </submittedName>
</protein>
<evidence type="ECO:0000259" key="1">
    <source>
        <dbReference type="Pfam" id="PF01156"/>
    </source>
</evidence>
<dbReference type="GO" id="GO:0016799">
    <property type="term" value="F:hydrolase activity, hydrolyzing N-glycosyl compounds"/>
    <property type="evidence" value="ECO:0007669"/>
    <property type="project" value="InterPro"/>
</dbReference>
<dbReference type="Proteomes" id="UP000004778">
    <property type="component" value="Unassembled WGS sequence"/>
</dbReference>
<sequence length="335" mass="36987">MVDSVKTWRLGSAPWAGIEKTVARARVIIDNDFSGDPDDFYQLVHHLLSPTVEIPFIVASHLRPGDPMDPSDHTATNAERLANEVCEVMGLEHEGLVVRGSEVPLSDRATAAPSAAVERIIAEAMREDTDLPLYYAAGGGLTDLASAYLIEPRIAQRLTLVWIGGAEHPGTVSAPPQIEDAPEYNLRIDVAAAQVLFDAPDLAIWQFTRDIYRQCLISDAEMRLRVRSAGAVGRYLYDSIVDVRARMAEHGLLAAETYVIGDQPLVLATALMSQFQPDTSSSFHEVRPCPSIAGDGSYIHRPDGRPIRVYRQVDTRLMFEDLYSKLSEFAAWQRS</sequence>
<dbReference type="OrthoDB" id="2530052at2"/>
<dbReference type="InterPro" id="IPR001910">
    <property type="entry name" value="Inosine/uridine_hydrolase_dom"/>
</dbReference>
<dbReference type="SUPFAM" id="SSF53590">
    <property type="entry name" value="Nucleoside hydrolase"/>
    <property type="match status" value="1"/>
</dbReference>
<dbReference type="AlphaFoldDB" id="C0W4L4"/>
<comment type="caution">
    <text evidence="2">The sequence shown here is derived from an EMBL/GenBank/DDBJ whole genome shotgun (WGS) entry which is preliminary data.</text>
</comment>
<organism evidence="2 3">
    <name type="scientific">Actinomyces urogenitalis DSM 15434</name>
    <dbReference type="NCBI Taxonomy" id="525246"/>
    <lineage>
        <taxon>Bacteria</taxon>
        <taxon>Bacillati</taxon>
        <taxon>Actinomycetota</taxon>
        <taxon>Actinomycetes</taxon>
        <taxon>Actinomycetales</taxon>
        <taxon>Actinomycetaceae</taxon>
        <taxon>Actinomyces</taxon>
    </lineage>
</organism>
<dbReference type="STRING" id="103621.GCA_001067145_01043"/>
<dbReference type="HOGENOM" id="CLU_078738_0_0_11"/>
<dbReference type="InterPro" id="IPR036452">
    <property type="entry name" value="Ribo_hydro-like"/>
</dbReference>
<dbReference type="Pfam" id="PF01156">
    <property type="entry name" value="IU_nuc_hydro"/>
    <property type="match status" value="1"/>
</dbReference>
<proteinExistence type="predicted"/>
<accession>C0W4L4</accession>
<dbReference type="EMBL" id="ACFH01000053">
    <property type="protein sequence ID" value="EEH66348.1"/>
    <property type="molecule type" value="Genomic_DNA"/>
</dbReference>